<accession>U4T2S8</accession>
<feature type="transmembrane region" description="Helical" evidence="1">
    <location>
        <begin position="57"/>
        <end position="82"/>
    </location>
</feature>
<dbReference type="AlphaFoldDB" id="U4T2S8"/>
<keyword evidence="1" id="KW-1133">Transmembrane helix</keyword>
<name>U4T2S8_9GAMM</name>
<protein>
    <submittedName>
        <fullName evidence="2">Uncharacterized protein</fullName>
    </submittedName>
</protein>
<sequence length="351" mass="41245">MQLRDDFAKHISELHNPIDRPYTASIDKSLLKNTEDIEHLNKEIHDVNPDYLTFLPAYFWVFYFAIGWVYFSVFFFIISLIADINYFYLNDWSIVNVFVTLFIFVPSCTPLVLLLYQLIRKHFIRTQYYFLKTEQKIAYYYRPLWKFRQSYELKIVDYKDIRPDLHQDPYNRAYTPLNLYVADPETGDITHHLKLEDYRVNPRVQWAFIRTYMESPADDLPIDNEICQAYPVDTSGSLFACADIIYRKNGILSSDHSGGGQIMVFIIGSIIALGNLFQANHYQCTKRAILHPDVQKLLTWDGQNTPYPIQPITDESKLAFEGGNWEVNVRWVCIILINVGFFVWAVMAYNS</sequence>
<gene>
    <name evidence="2" type="ORF">M917_2261</name>
</gene>
<dbReference type="PATRIC" id="fig|1354303.4.peg.2227"/>
<reference evidence="2 3" key="1">
    <citation type="journal article" date="2013" name="Genome Announc.">
        <title>Draft Genome Sequence of Psychrobacter aquaticus Strain CMS 56T, Isolated from a Cyanobacterial Mat Sample Collected from Water Bodies in the McMurdo Dry Valley Region of Antarctica.</title>
        <authorList>
            <person name="Reddy G.S."/>
            <person name="Ara S."/>
            <person name="Singh A."/>
            <person name="Kumar Pinnaka A."/>
            <person name="Shivaji S."/>
        </authorList>
    </citation>
    <scope>NUCLEOTIDE SEQUENCE [LARGE SCALE GENOMIC DNA]</scope>
    <source>
        <strain evidence="2 3">CMS 56</strain>
    </source>
</reference>
<organism evidence="2 3">
    <name type="scientific">Psychrobacter aquaticus CMS 56</name>
    <dbReference type="NCBI Taxonomy" id="1354303"/>
    <lineage>
        <taxon>Bacteria</taxon>
        <taxon>Pseudomonadati</taxon>
        <taxon>Pseudomonadota</taxon>
        <taxon>Gammaproteobacteria</taxon>
        <taxon>Moraxellales</taxon>
        <taxon>Moraxellaceae</taxon>
        <taxon>Psychrobacter</taxon>
    </lineage>
</organism>
<dbReference type="EMBL" id="AUSW01000034">
    <property type="protein sequence ID" value="ERL54915.1"/>
    <property type="molecule type" value="Genomic_DNA"/>
</dbReference>
<feature type="transmembrane region" description="Helical" evidence="1">
    <location>
        <begin position="329"/>
        <end position="349"/>
    </location>
</feature>
<dbReference type="OrthoDB" id="6654406at2"/>
<proteinExistence type="predicted"/>
<feature type="transmembrane region" description="Helical" evidence="1">
    <location>
        <begin position="94"/>
        <end position="116"/>
    </location>
</feature>
<evidence type="ECO:0000313" key="2">
    <source>
        <dbReference type="EMBL" id="ERL54915.1"/>
    </source>
</evidence>
<feature type="transmembrane region" description="Helical" evidence="1">
    <location>
        <begin position="258"/>
        <end position="277"/>
    </location>
</feature>
<keyword evidence="3" id="KW-1185">Reference proteome</keyword>
<comment type="caution">
    <text evidence="2">The sequence shown here is derived from an EMBL/GenBank/DDBJ whole genome shotgun (WGS) entry which is preliminary data.</text>
</comment>
<dbReference type="Proteomes" id="UP000016761">
    <property type="component" value="Unassembled WGS sequence"/>
</dbReference>
<dbReference type="STRING" id="1354303.M917_2261"/>
<evidence type="ECO:0000313" key="3">
    <source>
        <dbReference type="Proteomes" id="UP000016761"/>
    </source>
</evidence>
<keyword evidence="1" id="KW-0812">Transmembrane</keyword>
<dbReference type="RefSeq" id="WP_021814884.1">
    <property type="nucleotide sequence ID" value="NZ_AUSW01000034.1"/>
</dbReference>
<evidence type="ECO:0000256" key="1">
    <source>
        <dbReference type="SAM" id="Phobius"/>
    </source>
</evidence>
<keyword evidence="1" id="KW-0472">Membrane</keyword>